<dbReference type="Proteomes" id="UP000689195">
    <property type="component" value="Unassembled WGS sequence"/>
</dbReference>
<accession>A0A8S1SN94</accession>
<sequence length="180" mass="21455">MKKNIDKNSNDYFPKEKKQSKLVTYIYSNQQHLEQSIDNRIFVMFSSPYIYWKYFNIMWFQFITYISLDELDLRNNNLKILRLKILLQQKLILLDIILVNPNLIMQTQKNITIHELNKLDVINDNLNSFCFSPDDITVATCYEILLIALIIHLSMGGQNRIIKSLIRWSQWNCLLSLFLS</sequence>
<dbReference type="AlphaFoldDB" id="A0A8S1SN94"/>
<dbReference type="EMBL" id="CAJJDO010000011">
    <property type="protein sequence ID" value="CAD8142195.1"/>
    <property type="molecule type" value="Genomic_DNA"/>
</dbReference>
<evidence type="ECO:0000313" key="2">
    <source>
        <dbReference type="EMBL" id="CAD8142195.1"/>
    </source>
</evidence>
<gene>
    <name evidence="2" type="ORF">PPENT_87.1.T0110006</name>
</gene>
<evidence type="ECO:0008006" key="4">
    <source>
        <dbReference type="Google" id="ProtNLM"/>
    </source>
</evidence>
<keyword evidence="1" id="KW-0472">Membrane</keyword>
<keyword evidence="1" id="KW-0812">Transmembrane</keyword>
<feature type="transmembrane region" description="Helical" evidence="1">
    <location>
        <begin position="50"/>
        <end position="68"/>
    </location>
</feature>
<evidence type="ECO:0000313" key="3">
    <source>
        <dbReference type="Proteomes" id="UP000689195"/>
    </source>
</evidence>
<evidence type="ECO:0000256" key="1">
    <source>
        <dbReference type="SAM" id="Phobius"/>
    </source>
</evidence>
<feature type="transmembrane region" description="Helical" evidence="1">
    <location>
        <begin position="136"/>
        <end position="155"/>
    </location>
</feature>
<name>A0A8S1SN94_9CILI</name>
<organism evidence="2 3">
    <name type="scientific">Paramecium pentaurelia</name>
    <dbReference type="NCBI Taxonomy" id="43138"/>
    <lineage>
        <taxon>Eukaryota</taxon>
        <taxon>Sar</taxon>
        <taxon>Alveolata</taxon>
        <taxon>Ciliophora</taxon>
        <taxon>Intramacronucleata</taxon>
        <taxon>Oligohymenophorea</taxon>
        <taxon>Peniculida</taxon>
        <taxon>Parameciidae</taxon>
        <taxon>Paramecium</taxon>
    </lineage>
</organism>
<reference evidence="2" key="1">
    <citation type="submission" date="2021-01" db="EMBL/GenBank/DDBJ databases">
        <authorList>
            <consortium name="Genoscope - CEA"/>
            <person name="William W."/>
        </authorList>
    </citation>
    <scope>NUCLEOTIDE SEQUENCE</scope>
</reference>
<keyword evidence="1" id="KW-1133">Transmembrane helix</keyword>
<protein>
    <recommendedName>
        <fullName evidence="4">Transmembrane protein</fullName>
    </recommendedName>
</protein>
<comment type="caution">
    <text evidence="2">The sequence shown here is derived from an EMBL/GenBank/DDBJ whole genome shotgun (WGS) entry which is preliminary data.</text>
</comment>
<proteinExistence type="predicted"/>
<keyword evidence="3" id="KW-1185">Reference proteome</keyword>